<evidence type="ECO:0000256" key="3">
    <source>
        <dbReference type="SAM" id="MobiDB-lite"/>
    </source>
</evidence>
<proteinExistence type="predicted"/>
<reference evidence="4 5" key="1">
    <citation type="journal article" date="2007" name="Science">
        <title>Sea anemone genome reveals ancestral eumetazoan gene repertoire and genomic organization.</title>
        <authorList>
            <person name="Putnam N.H."/>
            <person name="Srivastava M."/>
            <person name="Hellsten U."/>
            <person name="Dirks B."/>
            <person name="Chapman J."/>
            <person name="Salamov A."/>
            <person name="Terry A."/>
            <person name="Shapiro H."/>
            <person name="Lindquist E."/>
            <person name="Kapitonov V.V."/>
            <person name="Jurka J."/>
            <person name="Genikhovich G."/>
            <person name="Grigoriev I.V."/>
            <person name="Lucas S.M."/>
            <person name="Steele R.E."/>
            <person name="Finnerty J.R."/>
            <person name="Technau U."/>
            <person name="Martindale M.Q."/>
            <person name="Rokhsar D.S."/>
        </authorList>
    </citation>
    <scope>NUCLEOTIDE SEQUENCE [LARGE SCALE GENOMIC DNA]</scope>
    <source>
        <strain evidence="5">CH2 X CH6</strain>
    </source>
</reference>
<accession>A7SE49</accession>
<evidence type="ECO:0000313" key="5">
    <source>
        <dbReference type="Proteomes" id="UP000001593"/>
    </source>
</evidence>
<dbReference type="InterPro" id="IPR000101">
    <property type="entry name" value="GGT_peptidase"/>
</dbReference>
<evidence type="ECO:0000256" key="1">
    <source>
        <dbReference type="PIRSR" id="PIRSR600101-1"/>
    </source>
</evidence>
<dbReference type="PANTHER" id="PTHR43881:SF1">
    <property type="entry name" value="GAMMA-GLUTAMYLTRANSPEPTIDASE (AFU_ORTHOLOGUE AFUA_4G13580)"/>
    <property type="match status" value="1"/>
</dbReference>
<organism evidence="4 5">
    <name type="scientific">Nematostella vectensis</name>
    <name type="common">Starlet sea anemone</name>
    <dbReference type="NCBI Taxonomy" id="45351"/>
    <lineage>
        <taxon>Eukaryota</taxon>
        <taxon>Metazoa</taxon>
        <taxon>Cnidaria</taxon>
        <taxon>Anthozoa</taxon>
        <taxon>Hexacorallia</taxon>
        <taxon>Actiniaria</taxon>
        <taxon>Edwardsiidae</taxon>
        <taxon>Nematostella</taxon>
    </lineage>
</organism>
<keyword evidence="5" id="KW-1185">Reference proteome</keyword>
<dbReference type="InterPro" id="IPR043137">
    <property type="entry name" value="GGT_ssub_C"/>
</dbReference>
<feature type="active site" description="Nucleophile" evidence="1">
    <location>
        <position position="360"/>
    </location>
</feature>
<dbReference type="PANTHER" id="PTHR43881">
    <property type="entry name" value="GAMMA-GLUTAMYLTRANSPEPTIDASE (AFU_ORTHOLOGUE AFUA_4G13580)"/>
    <property type="match status" value="1"/>
</dbReference>
<dbReference type="PRINTS" id="PR01210">
    <property type="entry name" value="GGTRANSPTASE"/>
</dbReference>
<dbReference type="GO" id="GO:0006751">
    <property type="term" value="P:glutathione catabolic process"/>
    <property type="evidence" value="ECO:0007669"/>
    <property type="project" value="InterPro"/>
</dbReference>
<dbReference type="InterPro" id="IPR043138">
    <property type="entry name" value="GGT_lsub"/>
</dbReference>
<dbReference type="SUPFAM" id="SSF56235">
    <property type="entry name" value="N-terminal nucleophile aminohydrolases (Ntn hydrolases)"/>
    <property type="match status" value="1"/>
</dbReference>
<dbReference type="OrthoDB" id="2015213at2759"/>
<feature type="region of interest" description="Disordered" evidence="3">
    <location>
        <begin position="172"/>
        <end position="191"/>
    </location>
</feature>
<dbReference type="GO" id="GO:0036374">
    <property type="term" value="F:glutathione hydrolase activity"/>
    <property type="evidence" value="ECO:0007669"/>
    <property type="project" value="InterPro"/>
</dbReference>
<dbReference type="InParanoid" id="A7SE49"/>
<dbReference type="KEGG" id="nve:5509606"/>
<dbReference type="AlphaFoldDB" id="A7SE49"/>
<dbReference type="InterPro" id="IPR052896">
    <property type="entry name" value="GGT-like_enzyme"/>
</dbReference>
<gene>
    <name evidence="4" type="ORF">NEMVEDRAFT_v1g169538</name>
</gene>
<dbReference type="NCBIfam" id="TIGR00066">
    <property type="entry name" value="g_glut_trans"/>
    <property type="match status" value="1"/>
</dbReference>
<dbReference type="PhylomeDB" id="A7SE49"/>
<evidence type="ECO:0008006" key="6">
    <source>
        <dbReference type="Google" id="ProtNLM"/>
    </source>
</evidence>
<dbReference type="OMA" id="EGNMVSY"/>
<feature type="binding site" evidence="2">
    <location>
        <position position="445"/>
    </location>
    <ligand>
        <name>L-glutamate</name>
        <dbReference type="ChEBI" id="CHEBI:29985"/>
    </ligand>
</feature>
<protein>
    <recommendedName>
        <fullName evidence="6">Gamma-glutamyltransferase</fullName>
    </recommendedName>
</protein>
<dbReference type="Pfam" id="PF01019">
    <property type="entry name" value="G_glu_transpept"/>
    <property type="match status" value="1"/>
</dbReference>
<evidence type="ECO:0000256" key="2">
    <source>
        <dbReference type="PIRSR" id="PIRSR600101-2"/>
    </source>
</evidence>
<dbReference type="MEROPS" id="T03.025"/>
<dbReference type="HOGENOM" id="CLU_014813_3_1_1"/>
<dbReference type="Gene3D" id="1.10.246.130">
    <property type="match status" value="1"/>
</dbReference>
<dbReference type="Proteomes" id="UP000001593">
    <property type="component" value="Unassembled WGS sequence"/>
</dbReference>
<dbReference type="eggNOG" id="KOG2410">
    <property type="taxonomic scope" value="Eukaryota"/>
</dbReference>
<sequence>MAEFVYKFASRRSSVLCTHGVVASNQPLASRIGVQILKKGGNAADAAVAVAAALNVTQPCSTGIGGDCFCLYYDANSRTVKGLNGSGRAPAALTLDLLRNQGIGPKDQLPPLSAHSVTVPGAAAGWVDTVDVFGSKKLSMRDVLQPAIELAEEGFPVHHLTAHLWNANSHTLTRPENRHGSEMLLDGRPPREGDVMRLPNLAKTFKLLAEHGKAGFYQGPVAKAIVNVIHEHGGVMTLEDLAAHQSTFDEPIKTCYRGINVWEIPPNGQGITALIALNILEGFNLKELGHNSPEYLHLVAEALKLSFADTLWYNADPEKVHVPIKHMLSKEYAAERRKLIMQNRVMPECHHGTPYTSSDTEYLTVVDCHGNACSFIDSNYMNFGTGLVPQGCGFTLQNRGCNFSLDPDHPNALSPGKRPYHTIIPGMATYADSGELYTSFGVMGGFMQPQGHVQVLANMIDFGMDPQQALDMPRLHVNAGLEGLVSLEEGIPQSTIDRLRALGHKLEGPISGYQRTLFGRGQIIMRKRGHSCGGEEVAVLWAGSEGRGDGMAVGY</sequence>
<dbReference type="Gene3D" id="3.60.20.40">
    <property type="match status" value="1"/>
</dbReference>
<evidence type="ECO:0000313" key="4">
    <source>
        <dbReference type="EMBL" id="EDO38025.1"/>
    </source>
</evidence>
<dbReference type="EMBL" id="DS469634">
    <property type="protein sequence ID" value="EDO38025.1"/>
    <property type="molecule type" value="Genomic_DNA"/>
</dbReference>
<dbReference type="STRING" id="45351.A7SE49"/>
<name>A7SE49_NEMVE</name>
<dbReference type="InterPro" id="IPR029055">
    <property type="entry name" value="Ntn_hydrolases_N"/>
</dbReference>